<evidence type="ECO:0000313" key="2">
    <source>
        <dbReference type="EMBL" id="KAK4282783.1"/>
    </source>
</evidence>
<dbReference type="EMBL" id="JAWXYG010000002">
    <property type="protein sequence ID" value="KAK4282783.1"/>
    <property type="molecule type" value="Genomic_DNA"/>
</dbReference>
<evidence type="ECO:0000256" key="1">
    <source>
        <dbReference type="ARBA" id="ARBA00009737"/>
    </source>
</evidence>
<comment type="similarity">
    <text evidence="1">Belongs to the REF/SRPP family.</text>
</comment>
<evidence type="ECO:0000313" key="3">
    <source>
        <dbReference type="Proteomes" id="UP001293593"/>
    </source>
</evidence>
<dbReference type="Pfam" id="PF05755">
    <property type="entry name" value="REF"/>
    <property type="match status" value="1"/>
</dbReference>
<reference evidence="2" key="1">
    <citation type="submission" date="2023-10" db="EMBL/GenBank/DDBJ databases">
        <title>Chromosome-level genome of the transformable northern wattle, Acacia crassicarpa.</title>
        <authorList>
            <person name="Massaro I."/>
            <person name="Sinha N.R."/>
            <person name="Poethig S."/>
            <person name="Leichty A.R."/>
        </authorList>
    </citation>
    <scope>NUCLEOTIDE SEQUENCE</scope>
    <source>
        <strain evidence="2">Acra3RX</strain>
        <tissue evidence="2">Leaf</tissue>
    </source>
</reference>
<accession>A0AAE1TF66</accession>
<gene>
    <name evidence="2" type="ORF">QN277_014117</name>
</gene>
<dbReference type="PANTHER" id="PTHR33732">
    <property type="entry name" value="REF/SRPP-LIKE PROTEIN OS05G0151300/LOC_OS05G05940"/>
    <property type="match status" value="1"/>
</dbReference>
<name>A0AAE1TF66_9FABA</name>
<dbReference type="AlphaFoldDB" id="A0AAE1TF66"/>
<protein>
    <recommendedName>
        <fullName evidence="4">Rubber elongation factor</fullName>
    </recommendedName>
</protein>
<organism evidence="2 3">
    <name type="scientific">Acacia crassicarpa</name>
    <name type="common">northern wattle</name>
    <dbReference type="NCBI Taxonomy" id="499986"/>
    <lineage>
        <taxon>Eukaryota</taxon>
        <taxon>Viridiplantae</taxon>
        <taxon>Streptophyta</taxon>
        <taxon>Embryophyta</taxon>
        <taxon>Tracheophyta</taxon>
        <taxon>Spermatophyta</taxon>
        <taxon>Magnoliopsida</taxon>
        <taxon>eudicotyledons</taxon>
        <taxon>Gunneridae</taxon>
        <taxon>Pentapetalae</taxon>
        <taxon>rosids</taxon>
        <taxon>fabids</taxon>
        <taxon>Fabales</taxon>
        <taxon>Fabaceae</taxon>
        <taxon>Caesalpinioideae</taxon>
        <taxon>mimosoid clade</taxon>
        <taxon>Acacieae</taxon>
        <taxon>Acacia</taxon>
    </lineage>
</organism>
<dbReference type="InterPro" id="IPR008802">
    <property type="entry name" value="REF"/>
</dbReference>
<comment type="caution">
    <text evidence="2">The sequence shown here is derived from an EMBL/GenBank/DDBJ whole genome shotgun (WGS) entry which is preliminary data.</text>
</comment>
<sequence>MAEENTQSQQHPATRGNESGLKYLAFVQVAAIHALLRFSALYAFAKEHSGPLKPGVESVEGTVKSVVRPVYDKFHDVPVQVLKYVDCKVGESLTKLDSHVPYSIKKASIRAKDFAAVADSVSESVVNEVKREGVVNTASRMANTVYHKCEPRAKELYAKYEPKAEQCAVSAWKKLNKLPLFPQVANVVLPPAAFCTEKYNQAVVHTAEKGYRFSAFLPLVPTEKISRIFVENKA</sequence>
<keyword evidence="3" id="KW-1185">Reference proteome</keyword>
<dbReference type="PANTHER" id="PTHR33732:SF9">
    <property type="entry name" value="REF_SRPP-LIKE PROTEIN OS05G0151300_LOC_OS05G05940"/>
    <property type="match status" value="1"/>
</dbReference>
<proteinExistence type="inferred from homology"/>
<dbReference type="Proteomes" id="UP001293593">
    <property type="component" value="Unassembled WGS sequence"/>
</dbReference>
<evidence type="ECO:0008006" key="4">
    <source>
        <dbReference type="Google" id="ProtNLM"/>
    </source>
</evidence>